<comment type="caution">
    <text evidence="3">The sequence shown here is derived from an EMBL/GenBank/DDBJ whole genome shotgun (WGS) entry which is preliminary data.</text>
</comment>
<reference evidence="3 4" key="1">
    <citation type="journal article" date="2018" name="Nat. Genet.">
        <title>The Rosa genome provides new insights in the design of modern roses.</title>
        <authorList>
            <person name="Bendahmane M."/>
        </authorList>
    </citation>
    <scope>NUCLEOTIDE SEQUENCE [LARGE SCALE GENOMIC DNA]</scope>
    <source>
        <strain evidence="4">cv. Old Blush</strain>
    </source>
</reference>
<name>A0A2P6QRM2_ROSCH</name>
<feature type="repeat" description="PPR" evidence="2">
    <location>
        <begin position="268"/>
        <end position="302"/>
    </location>
</feature>
<dbReference type="Gene3D" id="1.25.40.10">
    <property type="entry name" value="Tetratricopeptide repeat domain"/>
    <property type="match status" value="5"/>
</dbReference>
<organism evidence="3 4">
    <name type="scientific">Rosa chinensis</name>
    <name type="common">China rose</name>
    <dbReference type="NCBI Taxonomy" id="74649"/>
    <lineage>
        <taxon>Eukaryota</taxon>
        <taxon>Viridiplantae</taxon>
        <taxon>Streptophyta</taxon>
        <taxon>Embryophyta</taxon>
        <taxon>Tracheophyta</taxon>
        <taxon>Spermatophyta</taxon>
        <taxon>Magnoliopsida</taxon>
        <taxon>eudicotyledons</taxon>
        <taxon>Gunneridae</taxon>
        <taxon>Pentapetalae</taxon>
        <taxon>rosids</taxon>
        <taxon>fabids</taxon>
        <taxon>Rosales</taxon>
        <taxon>Rosaceae</taxon>
        <taxon>Rosoideae</taxon>
        <taxon>Rosoideae incertae sedis</taxon>
        <taxon>Rosa</taxon>
    </lineage>
</organism>
<protein>
    <submittedName>
        <fullName evidence="3">Putative pentatricopeptide</fullName>
    </submittedName>
</protein>
<dbReference type="AlphaFoldDB" id="A0A2P6QRM2"/>
<gene>
    <name evidence="3" type="ORF">RchiOBHm_Chr4g0396021</name>
</gene>
<dbReference type="FunFam" id="1.25.40.10:FF:000996">
    <property type="entry name" value="Small kernel1"/>
    <property type="match status" value="1"/>
</dbReference>
<sequence length="627" mass="69288">MNQFSARQIFTLITSRNYTCATALHQPPNLHHHFLQLSITHRSLPLAQQSHARVLTHGLHQNPFIATKLISAYALFNHPTKSRLVFDSIEPKNVYLWNSLINGCVKTRVYNEAFKLFVEMCCCCDALPDEYTFSTMAKVSGEVGDLVAGKWVHGKSVRVGFATDAVVANSLMSMYCKCGEFGECRKVFDEMPERNVGSWNVLIAGCGFDNGMLETAKSMMMSGLKPDGFTVSSLLGLCGGEDVGKLGYGRELHCYVVKYGLDLNLGSDVHLGCCLVDMYCRSGRVDLGRRVFERMKCRNVYAWTAMVNGSVQNGASDEGLILFRKMQVEDGIEPNRVSLVSVLPACISHAGLTSGKQIHGFAIRKEMNHDVSLCNALIDMYCKCGSLDFARRVFEDDSFCKDAISWSSMISGYGLHGRGEEAIVLYNKMLQLGIKPDMITIVGVLSACGRSGLVNEGLSVYSSATTDYGIKPTVEICACVVDLLSRSGELDRALNFIKMMPVEPGPSVWGALVTASVLHGNRDMQDLAYKFLIQLEPENPSNYISASNFHASSRRWDVVAETRTMMKDRGLKKTPGCSWISITGKTHSFYVADKVHPCCDSIYEMLDYLILVMKGAPDSHDLVEYSA</sequence>
<dbReference type="Proteomes" id="UP000238479">
    <property type="component" value="Chromosome 4"/>
</dbReference>
<dbReference type="GO" id="GO:0003723">
    <property type="term" value="F:RNA binding"/>
    <property type="evidence" value="ECO:0007669"/>
    <property type="project" value="InterPro"/>
</dbReference>
<dbReference type="Pfam" id="PF20431">
    <property type="entry name" value="E_motif"/>
    <property type="match status" value="1"/>
</dbReference>
<evidence type="ECO:0000256" key="2">
    <source>
        <dbReference type="PROSITE-ProRule" id="PRU00708"/>
    </source>
</evidence>
<accession>A0A2P6QRM2</accession>
<feature type="repeat" description="PPR" evidence="2">
    <location>
        <begin position="164"/>
        <end position="198"/>
    </location>
</feature>
<dbReference type="NCBIfam" id="TIGR00756">
    <property type="entry name" value="PPR"/>
    <property type="match status" value="5"/>
</dbReference>
<dbReference type="InterPro" id="IPR002885">
    <property type="entry name" value="PPR_rpt"/>
</dbReference>
<dbReference type="FunFam" id="1.25.40.10:FF:000351">
    <property type="entry name" value="Pentatricopeptide repeat-containing protein"/>
    <property type="match status" value="1"/>
</dbReference>
<dbReference type="GO" id="GO:0009451">
    <property type="term" value="P:RNA modification"/>
    <property type="evidence" value="ECO:0007669"/>
    <property type="project" value="InterPro"/>
</dbReference>
<dbReference type="OrthoDB" id="879807at2759"/>
<dbReference type="InterPro" id="IPR046848">
    <property type="entry name" value="E_motif"/>
</dbReference>
<dbReference type="OMA" id="HSFYVAD"/>
<dbReference type="InterPro" id="IPR046960">
    <property type="entry name" value="PPR_At4g14850-like_plant"/>
</dbReference>
<dbReference type="InterPro" id="IPR011990">
    <property type="entry name" value="TPR-like_helical_dom_sf"/>
</dbReference>
<dbReference type="Pfam" id="PF13041">
    <property type="entry name" value="PPR_2"/>
    <property type="match status" value="2"/>
</dbReference>
<dbReference type="Pfam" id="PF01535">
    <property type="entry name" value="PPR"/>
    <property type="match status" value="4"/>
</dbReference>
<dbReference type="EMBL" id="PDCK01000042">
    <property type="protein sequence ID" value="PRQ36840.1"/>
    <property type="molecule type" value="Genomic_DNA"/>
</dbReference>
<feature type="repeat" description="PPR" evidence="2">
    <location>
        <begin position="402"/>
        <end position="436"/>
    </location>
</feature>
<evidence type="ECO:0000313" key="4">
    <source>
        <dbReference type="Proteomes" id="UP000238479"/>
    </source>
</evidence>
<evidence type="ECO:0000313" key="3">
    <source>
        <dbReference type="EMBL" id="PRQ36840.1"/>
    </source>
</evidence>
<feature type="repeat" description="PPR" evidence="2">
    <location>
        <begin position="93"/>
        <end position="123"/>
    </location>
</feature>
<dbReference type="Gramene" id="PRQ36840">
    <property type="protein sequence ID" value="PRQ36840"/>
    <property type="gene ID" value="RchiOBHm_Chr4g0396021"/>
</dbReference>
<dbReference type="PANTHER" id="PTHR47926:SF540">
    <property type="entry name" value="PENTATRICOPEPTIDE REPEAT-CONTAINING PROTEIN"/>
    <property type="match status" value="1"/>
</dbReference>
<dbReference type="PROSITE" id="PS51375">
    <property type="entry name" value="PPR"/>
    <property type="match status" value="4"/>
</dbReference>
<keyword evidence="4" id="KW-1185">Reference proteome</keyword>
<proteinExistence type="predicted"/>
<evidence type="ECO:0000256" key="1">
    <source>
        <dbReference type="ARBA" id="ARBA00022737"/>
    </source>
</evidence>
<keyword evidence="1" id="KW-0677">Repeat</keyword>
<dbReference type="PANTHER" id="PTHR47926">
    <property type="entry name" value="PENTATRICOPEPTIDE REPEAT-CONTAINING PROTEIN"/>
    <property type="match status" value="1"/>
</dbReference>